<dbReference type="EMBL" id="CAQQ02002190">
    <property type="status" value="NOT_ANNOTATED_CDS"/>
    <property type="molecule type" value="Genomic_DNA"/>
</dbReference>
<dbReference type="EMBL" id="CAQQ02002192">
    <property type="status" value="NOT_ANNOTATED_CDS"/>
    <property type="molecule type" value="Genomic_DNA"/>
</dbReference>
<name>T1GV27_MEGSC</name>
<keyword evidence="2" id="KW-1185">Reference proteome</keyword>
<accession>T1GV27</accession>
<proteinExistence type="predicted"/>
<dbReference type="HOGENOM" id="CLU_2388720_0_0_1"/>
<reference evidence="2" key="1">
    <citation type="submission" date="2013-02" db="EMBL/GenBank/DDBJ databases">
        <authorList>
            <person name="Hughes D."/>
        </authorList>
    </citation>
    <scope>NUCLEOTIDE SEQUENCE</scope>
    <source>
        <strain>Durham</strain>
        <strain evidence="2">NC isolate 2 -- Noor lab</strain>
    </source>
</reference>
<organism evidence="1 2">
    <name type="scientific">Megaselia scalaris</name>
    <name type="common">Humpbacked fly</name>
    <name type="synonym">Phora scalaris</name>
    <dbReference type="NCBI Taxonomy" id="36166"/>
    <lineage>
        <taxon>Eukaryota</taxon>
        <taxon>Metazoa</taxon>
        <taxon>Ecdysozoa</taxon>
        <taxon>Arthropoda</taxon>
        <taxon>Hexapoda</taxon>
        <taxon>Insecta</taxon>
        <taxon>Pterygota</taxon>
        <taxon>Neoptera</taxon>
        <taxon>Endopterygota</taxon>
        <taxon>Diptera</taxon>
        <taxon>Brachycera</taxon>
        <taxon>Muscomorpha</taxon>
        <taxon>Platypezoidea</taxon>
        <taxon>Phoridae</taxon>
        <taxon>Megaseliini</taxon>
        <taxon>Megaselia</taxon>
    </lineage>
</organism>
<protein>
    <submittedName>
        <fullName evidence="1">Uncharacterized protein</fullName>
    </submittedName>
</protein>
<evidence type="ECO:0000313" key="2">
    <source>
        <dbReference type="Proteomes" id="UP000015102"/>
    </source>
</evidence>
<dbReference type="Proteomes" id="UP000015102">
    <property type="component" value="Unassembled WGS sequence"/>
</dbReference>
<reference evidence="1" key="2">
    <citation type="submission" date="2015-06" db="UniProtKB">
        <authorList>
            <consortium name="EnsemblMetazoa"/>
        </authorList>
    </citation>
    <scope>IDENTIFICATION</scope>
</reference>
<dbReference type="EnsemblMetazoa" id="MESCA007607-RA">
    <property type="protein sequence ID" value="MESCA007607-PA"/>
    <property type="gene ID" value="MESCA007607"/>
</dbReference>
<sequence>MIRNSQENFYDKRKTVELAKLEKRRFEKDQFEGLDLMRERNQGKTYLEIVRNVDSCSSFFRRALTLLESFKVAQFAREVTSIMMCWGLTYSFHK</sequence>
<evidence type="ECO:0000313" key="1">
    <source>
        <dbReference type="EnsemblMetazoa" id="MESCA007607-PA"/>
    </source>
</evidence>
<dbReference type="AlphaFoldDB" id="T1GV27"/>
<dbReference type="EMBL" id="CAQQ02002191">
    <property type="status" value="NOT_ANNOTATED_CDS"/>
    <property type="molecule type" value="Genomic_DNA"/>
</dbReference>